<dbReference type="EMBL" id="JAUESC010000004">
    <property type="protein sequence ID" value="KAK0598818.1"/>
    <property type="molecule type" value="Genomic_DNA"/>
</dbReference>
<dbReference type="Proteomes" id="UP001168877">
    <property type="component" value="Unassembled WGS sequence"/>
</dbReference>
<evidence type="ECO:0000256" key="1">
    <source>
        <dbReference type="SAM" id="MobiDB-lite"/>
    </source>
</evidence>
<sequence>MREEREKKFGFWLLLGFQAAERERERERKKKSPRHPSPPPPPFPSTPPPHVVTVFLSPSTSRLCLDRFLSLTAQLGAIVQTCQRRDKFSIFRIFDKTHPKISCKFKDMCILRASKSTNLDVLETEKEKAVGIAARRSYGWRRNQRQRLRW</sequence>
<dbReference type="AlphaFoldDB" id="A0AA39SZ43"/>
<reference evidence="2" key="1">
    <citation type="journal article" date="2022" name="Plant J.">
        <title>Strategies of tolerance reflected in two North American maple genomes.</title>
        <authorList>
            <person name="McEvoy S.L."/>
            <person name="Sezen U.U."/>
            <person name="Trouern-Trend A."/>
            <person name="McMahon S.M."/>
            <person name="Schaberg P.G."/>
            <person name="Yang J."/>
            <person name="Wegrzyn J.L."/>
            <person name="Swenson N.G."/>
        </authorList>
    </citation>
    <scope>NUCLEOTIDE SEQUENCE</scope>
    <source>
        <strain evidence="2">NS2018</strain>
    </source>
</reference>
<evidence type="ECO:0000313" key="3">
    <source>
        <dbReference type="Proteomes" id="UP001168877"/>
    </source>
</evidence>
<accession>A0AA39SZ43</accession>
<comment type="caution">
    <text evidence="2">The sequence shown here is derived from an EMBL/GenBank/DDBJ whole genome shotgun (WGS) entry which is preliminary data.</text>
</comment>
<reference evidence="2" key="2">
    <citation type="submission" date="2023-06" db="EMBL/GenBank/DDBJ databases">
        <authorList>
            <person name="Swenson N.G."/>
            <person name="Wegrzyn J.L."/>
            <person name="Mcevoy S.L."/>
        </authorList>
    </citation>
    <scope>NUCLEOTIDE SEQUENCE</scope>
    <source>
        <strain evidence="2">NS2018</strain>
        <tissue evidence="2">Leaf</tissue>
    </source>
</reference>
<feature type="compositionally biased region" description="Pro residues" evidence="1">
    <location>
        <begin position="35"/>
        <end position="50"/>
    </location>
</feature>
<keyword evidence="3" id="KW-1185">Reference proteome</keyword>
<feature type="region of interest" description="Disordered" evidence="1">
    <location>
        <begin position="22"/>
        <end position="50"/>
    </location>
</feature>
<name>A0AA39SZ43_ACESA</name>
<proteinExistence type="predicted"/>
<evidence type="ECO:0000313" key="2">
    <source>
        <dbReference type="EMBL" id="KAK0598818.1"/>
    </source>
</evidence>
<protein>
    <submittedName>
        <fullName evidence="2">Uncharacterized protein</fullName>
    </submittedName>
</protein>
<organism evidence="2 3">
    <name type="scientific">Acer saccharum</name>
    <name type="common">Sugar maple</name>
    <dbReference type="NCBI Taxonomy" id="4024"/>
    <lineage>
        <taxon>Eukaryota</taxon>
        <taxon>Viridiplantae</taxon>
        <taxon>Streptophyta</taxon>
        <taxon>Embryophyta</taxon>
        <taxon>Tracheophyta</taxon>
        <taxon>Spermatophyta</taxon>
        <taxon>Magnoliopsida</taxon>
        <taxon>eudicotyledons</taxon>
        <taxon>Gunneridae</taxon>
        <taxon>Pentapetalae</taxon>
        <taxon>rosids</taxon>
        <taxon>malvids</taxon>
        <taxon>Sapindales</taxon>
        <taxon>Sapindaceae</taxon>
        <taxon>Hippocastanoideae</taxon>
        <taxon>Acereae</taxon>
        <taxon>Acer</taxon>
    </lineage>
</organism>
<gene>
    <name evidence="2" type="ORF">LWI29_038250</name>
</gene>